<evidence type="ECO:0000256" key="9">
    <source>
        <dbReference type="ARBA" id="ARBA00022989"/>
    </source>
</evidence>
<comment type="subcellular location">
    <subcellularLocation>
        <location evidence="1">Cell membrane</location>
        <topology evidence="1">Multi-pass membrane protein</topology>
    </subcellularLocation>
</comment>
<dbReference type="RefSeq" id="WP_171837853.1">
    <property type="nucleotide sequence ID" value="NZ_CP053709.1"/>
</dbReference>
<evidence type="ECO:0000256" key="2">
    <source>
        <dbReference type="ARBA" id="ARBA00008079"/>
    </source>
</evidence>
<dbReference type="InterPro" id="IPR005171">
    <property type="entry name" value="Cyt_c_oxidase_su4_prok"/>
</dbReference>
<dbReference type="Proteomes" id="UP000500767">
    <property type="component" value="Plasmid unnamed1"/>
</dbReference>
<dbReference type="GO" id="GO:0019646">
    <property type="term" value="P:aerobic electron transport chain"/>
    <property type="evidence" value="ECO:0007669"/>
    <property type="project" value="TreeGrafter"/>
</dbReference>
<sequence length="135" mass="14514">MSQDHASGSEELHYSDTAPGDERADGSDIAHGIRAYTVGIVLASLLTIVSFAVARTTLVWTPSIPIALLVLAIAQIGVHVVFFLHITSGPDSFNNVMALAFGVLIVLLLIGGSLFIMGHLDHSMMPMDRIMQMQR</sequence>
<keyword evidence="5" id="KW-0813">Transport</keyword>
<evidence type="ECO:0000256" key="11">
    <source>
        <dbReference type="ARBA" id="ARBA00023136"/>
    </source>
</evidence>
<keyword evidence="20" id="KW-1185">Reference proteome</keyword>
<evidence type="ECO:0000256" key="5">
    <source>
        <dbReference type="ARBA" id="ARBA00022448"/>
    </source>
</evidence>
<feature type="region of interest" description="Disordered" evidence="17">
    <location>
        <begin position="1"/>
        <end position="23"/>
    </location>
</feature>
<evidence type="ECO:0000256" key="7">
    <source>
        <dbReference type="ARBA" id="ARBA00022692"/>
    </source>
</evidence>
<feature type="compositionally biased region" description="Basic and acidic residues" evidence="17">
    <location>
        <begin position="7"/>
        <end position="23"/>
    </location>
</feature>
<evidence type="ECO:0000256" key="10">
    <source>
        <dbReference type="ARBA" id="ARBA00023002"/>
    </source>
</evidence>
<evidence type="ECO:0000256" key="12">
    <source>
        <dbReference type="ARBA" id="ARBA00025694"/>
    </source>
</evidence>
<evidence type="ECO:0000256" key="6">
    <source>
        <dbReference type="ARBA" id="ARBA00022475"/>
    </source>
</evidence>
<dbReference type="InterPro" id="IPR014210">
    <property type="entry name" value="Cyt_o_ubiqinol_oxidase_su4"/>
</dbReference>
<dbReference type="KEGG" id="lck:HN018_22250"/>
<dbReference type="EMBL" id="CP053709">
    <property type="protein sequence ID" value="QKE92944.1"/>
    <property type="molecule type" value="Genomic_DNA"/>
</dbReference>
<protein>
    <recommendedName>
        <fullName evidence="4">Cytochrome bo(3) ubiquinol oxidase subunit 4</fullName>
    </recommendedName>
    <alternativeName>
        <fullName evidence="16">Cytochrome o ubiquinol oxidase subunit 4</fullName>
    </alternativeName>
    <alternativeName>
        <fullName evidence="13">Oxidase bo(3) subunit 4</fullName>
    </alternativeName>
    <alternativeName>
        <fullName evidence="14">Ubiquinol oxidase polypeptide IV</fullName>
    </alternativeName>
    <alternativeName>
        <fullName evidence="15">Ubiquinol oxidase subunit 4</fullName>
    </alternativeName>
</protein>
<keyword evidence="6" id="KW-1003">Cell membrane</keyword>
<keyword evidence="9 18" id="KW-1133">Transmembrane helix</keyword>
<dbReference type="GO" id="GO:0015078">
    <property type="term" value="F:proton transmembrane transporter activity"/>
    <property type="evidence" value="ECO:0007669"/>
    <property type="project" value="TreeGrafter"/>
</dbReference>
<feature type="transmembrane region" description="Helical" evidence="18">
    <location>
        <begin position="66"/>
        <end position="86"/>
    </location>
</feature>
<accession>A0A6M8HWH4</accession>
<evidence type="ECO:0000256" key="3">
    <source>
        <dbReference type="ARBA" id="ARBA00011700"/>
    </source>
</evidence>
<evidence type="ECO:0000256" key="8">
    <source>
        <dbReference type="ARBA" id="ARBA00022982"/>
    </source>
</evidence>
<dbReference type="GO" id="GO:0005886">
    <property type="term" value="C:plasma membrane"/>
    <property type="evidence" value="ECO:0007669"/>
    <property type="project" value="UniProtKB-SubCell"/>
</dbReference>
<evidence type="ECO:0000313" key="20">
    <source>
        <dbReference type="Proteomes" id="UP000500767"/>
    </source>
</evidence>
<dbReference type="GO" id="GO:0009486">
    <property type="term" value="F:cytochrome bo3 ubiquinol oxidase activity"/>
    <property type="evidence" value="ECO:0007669"/>
    <property type="project" value="InterPro"/>
</dbReference>
<dbReference type="GO" id="GO:0009319">
    <property type="term" value="C:cytochrome o ubiquinol oxidase complex"/>
    <property type="evidence" value="ECO:0007669"/>
    <property type="project" value="TreeGrafter"/>
</dbReference>
<dbReference type="Pfam" id="PF03626">
    <property type="entry name" value="COX4_pro"/>
    <property type="match status" value="1"/>
</dbReference>
<keyword evidence="11 18" id="KW-0472">Membrane</keyword>
<evidence type="ECO:0000256" key="16">
    <source>
        <dbReference type="ARBA" id="ARBA00032185"/>
    </source>
</evidence>
<comment type="subunit">
    <text evidence="3">Heterooctamer of two A chains, two B chains, two C chains and two D chains.</text>
</comment>
<evidence type="ECO:0000256" key="4">
    <source>
        <dbReference type="ARBA" id="ARBA00014689"/>
    </source>
</evidence>
<dbReference type="NCBIfam" id="TIGR02847">
    <property type="entry name" value="CyoD"/>
    <property type="match status" value="1"/>
</dbReference>
<comment type="similarity">
    <text evidence="2">Belongs to the cytochrome c oxidase bacterial subunit 4 family.</text>
</comment>
<evidence type="ECO:0000256" key="17">
    <source>
        <dbReference type="SAM" id="MobiDB-lite"/>
    </source>
</evidence>
<evidence type="ECO:0000256" key="14">
    <source>
        <dbReference type="ARBA" id="ARBA00030211"/>
    </source>
</evidence>
<keyword evidence="10" id="KW-0560">Oxidoreductase</keyword>
<evidence type="ECO:0000256" key="13">
    <source>
        <dbReference type="ARBA" id="ARBA00030071"/>
    </source>
</evidence>
<feature type="transmembrane region" description="Helical" evidence="18">
    <location>
        <begin position="98"/>
        <end position="120"/>
    </location>
</feature>
<evidence type="ECO:0000256" key="1">
    <source>
        <dbReference type="ARBA" id="ARBA00004651"/>
    </source>
</evidence>
<name>A0A6M8HWH4_9PROT</name>
<evidence type="ECO:0000256" key="15">
    <source>
        <dbReference type="ARBA" id="ARBA00031887"/>
    </source>
</evidence>
<evidence type="ECO:0000313" key="19">
    <source>
        <dbReference type="EMBL" id="QKE92944.1"/>
    </source>
</evidence>
<dbReference type="PANTHER" id="PTHR36835">
    <property type="entry name" value="CYTOCHROME BO(3) UBIQUINOL OXIDASE SUBUNIT 4"/>
    <property type="match status" value="1"/>
</dbReference>
<geneLocation type="plasmid" evidence="19 20">
    <name>unnamed1</name>
</geneLocation>
<dbReference type="GO" id="GO:0015990">
    <property type="term" value="P:electron transport coupled proton transport"/>
    <property type="evidence" value="ECO:0007669"/>
    <property type="project" value="InterPro"/>
</dbReference>
<dbReference type="InterPro" id="IPR050968">
    <property type="entry name" value="Cytochrome_c_oxidase_bac_sub4"/>
</dbReference>
<keyword evidence="8" id="KW-0249">Electron transport</keyword>
<dbReference type="AlphaFoldDB" id="A0A6M8HWH4"/>
<proteinExistence type="inferred from homology"/>
<organism evidence="19 20">
    <name type="scientific">Lichenicola cladoniae</name>
    <dbReference type="NCBI Taxonomy" id="1484109"/>
    <lineage>
        <taxon>Bacteria</taxon>
        <taxon>Pseudomonadati</taxon>
        <taxon>Pseudomonadota</taxon>
        <taxon>Alphaproteobacteria</taxon>
        <taxon>Acetobacterales</taxon>
        <taxon>Acetobacteraceae</taxon>
        <taxon>Lichenicola</taxon>
    </lineage>
</organism>
<comment type="function">
    <text evidence="12">Cytochrome bo(3) ubiquinol terminal oxidase is the component of the aerobic respiratory chain of E.coli that predominates when cells are grown at high aeration. Has proton pump activity across the membrane in addition to electron transfer, pumping 2 protons/electron.</text>
</comment>
<gene>
    <name evidence="19" type="primary">cyoD</name>
    <name evidence="19" type="ORF">HN018_22250</name>
</gene>
<evidence type="ECO:0000256" key="18">
    <source>
        <dbReference type="SAM" id="Phobius"/>
    </source>
</evidence>
<reference evidence="19 20" key="1">
    <citation type="journal article" date="2014" name="World J. Microbiol. Biotechnol.">
        <title>Biodiversity and physiological characteristics of Antarctic and Arctic lichens-associated bacteria.</title>
        <authorList>
            <person name="Lee Y.M."/>
            <person name="Kim E.H."/>
            <person name="Lee H.K."/>
            <person name="Hong S.G."/>
        </authorList>
    </citation>
    <scope>NUCLEOTIDE SEQUENCE [LARGE SCALE GENOMIC DNA]</scope>
    <source>
        <strain evidence="19 20">PAMC 26569</strain>
        <plasmid evidence="19">unnamed1</plasmid>
    </source>
</reference>
<dbReference type="PANTHER" id="PTHR36835:SF1">
    <property type="entry name" value="CYTOCHROME BO(3) UBIQUINOL OXIDASE SUBUNIT 4"/>
    <property type="match status" value="1"/>
</dbReference>
<keyword evidence="7 18" id="KW-0812">Transmembrane</keyword>
<feature type="transmembrane region" description="Helical" evidence="18">
    <location>
        <begin position="33"/>
        <end position="54"/>
    </location>
</feature>
<keyword evidence="19" id="KW-0614">Plasmid</keyword>